<feature type="region of interest" description="Disordered" evidence="1">
    <location>
        <begin position="268"/>
        <end position="299"/>
    </location>
</feature>
<sequence length="747" mass="82359">MRFTAAVTNEHLYLWRSLTSSRALAQASVRTWNWSALNVHTRHKPKEVEGTSAQVPRTNSKNVPNDEKAQDAAESQSEYPTAALHTSNSFTFPGPFQDIQDQASPRHIFHKVSSPASQQSDSKPESQPSLFIQVASKTDRVESTSSLADSYHHSAYAAGSPKLNPVGLCEENAVGSWPKLGQDSSQVWCEQYSQLSPYCLQQPGLSSVCSYSPEEVPVLQEFMEDSSEPGTQKQLQMQASDTLFALLVVEDTSHKAQMGPFQHQDLQFCKGSRSNSSHHQPTVSGPAALLQKNPDPKSMHSLYQTHQEYQKVESRDLNDQGAGTSTENMLTQVMLVSGNPVLMKDMLVHSNSSVLKEDTVRGYTNPVQTMMDPQLLQKAEGKQQSSHGNMPFAPDPEWVASLFNAQTSSELCGIRNQVYANAQPYIVLGRKSQQTLVLASHGRTFGTQDMPETQGDICPESPGLSSPSLSEGSSSSISVMPESTVRCDESQSMECFIPESMKSSPKTLTSSIAILSDSLSLAGEENSDSVLSFCPIKELACPSFEWANQLSPCGSKIFHLKSPSQSSISPKHMFLTSEEIAPKPKNTSSSSSILSSTDESADCFFTPPESPSLLQDCLQDTRTLEDQAGTSKITGGNTSAALTLKGSPVRSERRGSSDEHTAGRLFLPKTHHHKRDDWDQETTRFEDCRSSWSPSSKEPDNKGIIPEQETKEDMDKVYKEIQKDLYVRATLFYKFLRSGRTRRRDSQ</sequence>
<evidence type="ECO:0000313" key="3">
    <source>
        <dbReference type="RefSeq" id="XP_030047914.1"/>
    </source>
</evidence>
<accession>A0A6P7XCM5</accession>
<dbReference type="OrthoDB" id="775972at2759"/>
<feature type="compositionally biased region" description="Basic and acidic residues" evidence="1">
    <location>
        <begin position="675"/>
        <end position="689"/>
    </location>
</feature>
<protein>
    <submittedName>
        <fullName evidence="3">Uncharacterized protein LOC115462007</fullName>
    </submittedName>
</protein>
<organism evidence="2 3">
    <name type="scientific">Microcaecilia unicolor</name>
    <dbReference type="NCBI Taxonomy" id="1415580"/>
    <lineage>
        <taxon>Eukaryota</taxon>
        <taxon>Metazoa</taxon>
        <taxon>Chordata</taxon>
        <taxon>Craniata</taxon>
        <taxon>Vertebrata</taxon>
        <taxon>Euteleostomi</taxon>
        <taxon>Amphibia</taxon>
        <taxon>Gymnophiona</taxon>
        <taxon>Siphonopidae</taxon>
        <taxon>Microcaecilia</taxon>
    </lineage>
</organism>
<evidence type="ECO:0000313" key="2">
    <source>
        <dbReference type="Proteomes" id="UP000515156"/>
    </source>
</evidence>
<feature type="compositionally biased region" description="Low complexity" evidence="1">
    <location>
        <begin position="460"/>
        <end position="475"/>
    </location>
</feature>
<proteinExistence type="predicted"/>
<dbReference type="GeneID" id="115462007"/>
<feature type="compositionally biased region" description="Polar residues" evidence="1">
    <location>
        <begin position="272"/>
        <end position="283"/>
    </location>
</feature>
<dbReference type="RefSeq" id="XP_030047914.1">
    <property type="nucleotide sequence ID" value="XM_030192054.1"/>
</dbReference>
<feature type="compositionally biased region" description="Basic and acidic residues" evidence="1">
    <location>
        <begin position="650"/>
        <end position="662"/>
    </location>
</feature>
<dbReference type="KEGG" id="muo:115462007"/>
<dbReference type="AlphaFoldDB" id="A0A6P7XCM5"/>
<name>A0A6P7XCM5_9AMPH</name>
<keyword evidence="2" id="KW-1185">Reference proteome</keyword>
<feature type="region of interest" description="Disordered" evidence="1">
    <location>
        <begin position="445"/>
        <end position="475"/>
    </location>
</feature>
<feature type="compositionally biased region" description="Polar residues" evidence="1">
    <location>
        <begin position="51"/>
        <end position="63"/>
    </location>
</feature>
<evidence type="ECO:0000256" key="1">
    <source>
        <dbReference type="SAM" id="MobiDB-lite"/>
    </source>
</evidence>
<feature type="compositionally biased region" description="Polar residues" evidence="1">
    <location>
        <begin position="628"/>
        <end position="641"/>
    </location>
</feature>
<feature type="region of interest" description="Disordered" evidence="1">
    <location>
        <begin position="42"/>
        <end position="81"/>
    </location>
</feature>
<feature type="region of interest" description="Disordered" evidence="1">
    <location>
        <begin position="628"/>
        <end position="713"/>
    </location>
</feature>
<dbReference type="InParanoid" id="A0A6P7XCM5"/>
<dbReference type="Proteomes" id="UP000515156">
    <property type="component" value="Chromosome 2"/>
</dbReference>
<gene>
    <name evidence="3" type="primary">LOC115462007</name>
</gene>
<reference evidence="3" key="1">
    <citation type="submission" date="2025-08" db="UniProtKB">
        <authorList>
            <consortium name="RefSeq"/>
        </authorList>
    </citation>
    <scope>IDENTIFICATION</scope>
</reference>